<name>A0ACC1KC56_9FUNG</name>
<dbReference type="EMBL" id="JANBUK010001166">
    <property type="protein sequence ID" value="KAJ2784699.1"/>
    <property type="molecule type" value="Genomic_DNA"/>
</dbReference>
<accession>A0ACC1KC56</accession>
<reference evidence="1" key="1">
    <citation type="submission" date="2022-07" db="EMBL/GenBank/DDBJ databases">
        <title>Phylogenomic reconstructions and comparative analyses of Kickxellomycotina fungi.</title>
        <authorList>
            <person name="Reynolds N.K."/>
            <person name="Stajich J.E."/>
            <person name="Barry K."/>
            <person name="Grigoriev I.V."/>
            <person name="Crous P."/>
            <person name="Smith M.E."/>
        </authorList>
    </citation>
    <scope>NUCLEOTIDE SEQUENCE</scope>
    <source>
        <strain evidence="1">BCRC 34191</strain>
    </source>
</reference>
<evidence type="ECO:0000313" key="2">
    <source>
        <dbReference type="Proteomes" id="UP001140066"/>
    </source>
</evidence>
<proteinExistence type="predicted"/>
<evidence type="ECO:0000313" key="1">
    <source>
        <dbReference type="EMBL" id="KAJ2784699.1"/>
    </source>
</evidence>
<protein>
    <submittedName>
        <fullName evidence="1">Uncharacterized protein</fullName>
    </submittedName>
</protein>
<gene>
    <name evidence="1" type="ORF">GGI18_003398</name>
</gene>
<sequence>MALLSSFQTLPMLIVERIVKCLEGRTRNWCNTEYDISIDDYNDGKVVHQLIWVSEHWRVAALSVIRDNCEIQFNTSSKGFNMKYPALSDDLSYPQCHMERLVKRVVVSALSWNDLGSGKFRSTFSQSTFEFPTFSSASTLAVCFESDDEMDSQKTSRSNLPTPSVASTDRNKETIDFAHCLRQMTPAATGLNVVFCSYSSTIEKNWGQCNNLVQQLCSGNISRLRVKSRTDYDLPSLDLHSLSGLTSIAQGFATACAPFAHVAYRSADTLRELSLVYLEEDDWRTLIYGGSNTPAVYSRLTKLLLGFEDDEESTNWAAIDGAVSFPALSEMTLEGDYPFSYDLLFPGNGPTLRKLYIPFRMLIKNVLGRFNVFNRSGTTRMSLIDVGPLDPFEVNRSVGQSRTPVVQQFRSILEATTTFSLKGAVAAKYLLQALEPTASAAVLRELRLYERPLCASKALSIISAIPSLVTLTSKINESVSDTKAIPPDEHPNALHVKYPRANISFRRLNALSNDSDDEDENGWSDDYDYDLDNMIYCLDCGLMRDKCGCDYYFDIVRSSNGGKNVKDKPDLAKKVAAVAVQIAVLCPNFGHVVLPREVRGEFSWEVTLAMANGPFVSYANRLSRLIYQD</sequence>
<keyword evidence="2" id="KW-1185">Reference proteome</keyword>
<dbReference type="Proteomes" id="UP001140066">
    <property type="component" value="Unassembled WGS sequence"/>
</dbReference>
<organism evidence="1 2">
    <name type="scientific">Coemansia linderi</name>
    <dbReference type="NCBI Taxonomy" id="2663919"/>
    <lineage>
        <taxon>Eukaryota</taxon>
        <taxon>Fungi</taxon>
        <taxon>Fungi incertae sedis</taxon>
        <taxon>Zoopagomycota</taxon>
        <taxon>Kickxellomycotina</taxon>
        <taxon>Kickxellomycetes</taxon>
        <taxon>Kickxellales</taxon>
        <taxon>Kickxellaceae</taxon>
        <taxon>Coemansia</taxon>
    </lineage>
</organism>
<comment type="caution">
    <text evidence="1">The sequence shown here is derived from an EMBL/GenBank/DDBJ whole genome shotgun (WGS) entry which is preliminary data.</text>
</comment>